<keyword evidence="1" id="KW-0479">Metal-binding</keyword>
<keyword evidence="2" id="KW-0862">Zinc</keyword>
<sequence length="135" mass="15353">MTQQILRNPFVVQCKACNFIICDSFSLLDYKNNLLIFSSVASTVTIDSNKHTDSDTVYSIIRCKCSNMVGRKYFTTNVDMNGYSGMYFINKECVYSYMLGGNSGCKNVTLHDVAEDVEKLQKLCLYLYKKINNGK</sequence>
<dbReference type="OrthoDB" id="74210at2759"/>
<dbReference type="EMBL" id="SBJO01000040">
    <property type="protein sequence ID" value="KAF9764072.1"/>
    <property type="molecule type" value="Genomic_DNA"/>
</dbReference>
<evidence type="ECO:0000259" key="4">
    <source>
        <dbReference type="PROSITE" id="PS51793"/>
    </source>
</evidence>
<dbReference type="InterPro" id="IPR034752">
    <property type="entry name" value="Mis18"/>
</dbReference>
<dbReference type="Proteomes" id="UP000740883">
    <property type="component" value="Unassembled WGS sequence"/>
</dbReference>
<feature type="domain" description="Mis18" evidence="4">
    <location>
        <begin position="9"/>
        <end position="99"/>
    </location>
</feature>
<dbReference type="GO" id="GO:0046872">
    <property type="term" value="F:metal ion binding"/>
    <property type="evidence" value="ECO:0007669"/>
    <property type="project" value="UniProtKB-KW"/>
</dbReference>
<dbReference type="AlphaFoldDB" id="A0A9P6H0K1"/>
<evidence type="ECO:0000256" key="3">
    <source>
        <dbReference type="RuleBase" id="RU110713"/>
    </source>
</evidence>
<evidence type="ECO:0000313" key="6">
    <source>
        <dbReference type="Proteomes" id="UP000740883"/>
    </source>
</evidence>
<name>A0A9P6H0K1_9MICR</name>
<evidence type="ECO:0000313" key="5">
    <source>
        <dbReference type="EMBL" id="KAF9764072.1"/>
    </source>
</evidence>
<dbReference type="PROSITE" id="PS51793">
    <property type="entry name" value="MIS18"/>
    <property type="match status" value="1"/>
</dbReference>
<dbReference type="Pfam" id="PF03226">
    <property type="entry name" value="Yippee-Mis18"/>
    <property type="match status" value="1"/>
</dbReference>
<keyword evidence="6" id="KW-1185">Reference proteome</keyword>
<comment type="caution">
    <text evidence="5">The sequence shown here is derived from an EMBL/GenBank/DDBJ whole genome shotgun (WGS) entry which is preliminary data.</text>
</comment>
<dbReference type="InterPro" id="IPR004910">
    <property type="entry name" value="Yippee/Mis18/Cereblon"/>
</dbReference>
<evidence type="ECO:0000256" key="1">
    <source>
        <dbReference type="ARBA" id="ARBA00022723"/>
    </source>
</evidence>
<evidence type="ECO:0000256" key="2">
    <source>
        <dbReference type="ARBA" id="ARBA00022833"/>
    </source>
</evidence>
<accession>A0A9P6H0K1</accession>
<comment type="similarity">
    <text evidence="3">Belongs to the yippee family.</text>
</comment>
<reference evidence="5 6" key="1">
    <citation type="journal article" date="2020" name="Genome Biol. Evol.">
        <title>Comparative genomics of strictly vertically transmitted, feminizing microsporidia endosymbionts of amphipod crustaceans.</title>
        <authorList>
            <person name="Cormier A."/>
            <person name="Chebbi M.A."/>
            <person name="Giraud I."/>
            <person name="Wattier R."/>
            <person name="Teixeira M."/>
            <person name="Gilbert C."/>
            <person name="Rigaud T."/>
            <person name="Cordaux R."/>
        </authorList>
    </citation>
    <scope>NUCLEOTIDE SEQUENCE [LARGE SCALE GENOMIC DNA]</scope>
    <source>
        <strain evidence="5 6">Ou3-Ou53</strain>
    </source>
</reference>
<organism evidence="5 6">
    <name type="scientific">Nosema granulosis</name>
    <dbReference type="NCBI Taxonomy" id="83296"/>
    <lineage>
        <taxon>Eukaryota</taxon>
        <taxon>Fungi</taxon>
        <taxon>Fungi incertae sedis</taxon>
        <taxon>Microsporidia</taxon>
        <taxon>Nosematidae</taxon>
        <taxon>Nosema</taxon>
    </lineage>
</organism>
<protein>
    <recommendedName>
        <fullName evidence="3">Protein yippee-like</fullName>
    </recommendedName>
</protein>
<proteinExistence type="inferred from homology"/>
<gene>
    <name evidence="5" type="primary">mis18</name>
    <name evidence="5" type="ORF">NGRA_0857</name>
</gene>